<dbReference type="TCDB" id="3.A.1.146.2">
    <property type="family name" value="the atp-binding cassette (abc) superfamily"/>
</dbReference>
<proteinExistence type="predicted"/>
<keyword evidence="2" id="KW-0472">Membrane</keyword>
<dbReference type="AlphaFoldDB" id="E8R491"/>
<feature type="transmembrane region" description="Helical" evidence="2">
    <location>
        <begin position="194"/>
        <end position="212"/>
    </location>
</feature>
<dbReference type="GO" id="GO:0005886">
    <property type="term" value="C:plasma membrane"/>
    <property type="evidence" value="ECO:0007669"/>
    <property type="project" value="UniProtKB-SubCell"/>
</dbReference>
<dbReference type="STRING" id="575540.Isop_2112"/>
<keyword evidence="4" id="KW-1185">Reference proteome</keyword>
<feature type="transmembrane region" description="Helical" evidence="2">
    <location>
        <begin position="41"/>
        <end position="63"/>
    </location>
</feature>
<accession>E8R491</accession>
<evidence type="ECO:0000256" key="2">
    <source>
        <dbReference type="SAM" id="Phobius"/>
    </source>
</evidence>
<dbReference type="RefSeq" id="WP_013564980.1">
    <property type="nucleotide sequence ID" value="NC_014962.1"/>
</dbReference>
<protein>
    <submittedName>
        <fullName evidence="3">Uncharacterized protein</fullName>
    </submittedName>
</protein>
<name>E8R491_ISOPI</name>
<feature type="region of interest" description="Disordered" evidence="1">
    <location>
        <begin position="281"/>
        <end position="306"/>
    </location>
</feature>
<dbReference type="EMBL" id="CP002353">
    <property type="protein sequence ID" value="ADV62692.1"/>
    <property type="molecule type" value="Genomic_DNA"/>
</dbReference>
<dbReference type="Proteomes" id="UP000008631">
    <property type="component" value="Chromosome"/>
</dbReference>
<keyword evidence="2" id="KW-0812">Transmembrane</keyword>
<organism evidence="3 4">
    <name type="scientific">Isosphaera pallida (strain ATCC 43644 / DSM 9630 / IS1B)</name>
    <dbReference type="NCBI Taxonomy" id="575540"/>
    <lineage>
        <taxon>Bacteria</taxon>
        <taxon>Pseudomonadati</taxon>
        <taxon>Planctomycetota</taxon>
        <taxon>Planctomycetia</taxon>
        <taxon>Isosphaerales</taxon>
        <taxon>Isosphaeraceae</taxon>
        <taxon>Isosphaera</taxon>
    </lineage>
</organism>
<dbReference type="InParanoid" id="E8R491"/>
<dbReference type="OrthoDB" id="209761at2"/>
<evidence type="ECO:0000313" key="4">
    <source>
        <dbReference type="Proteomes" id="UP000008631"/>
    </source>
</evidence>
<evidence type="ECO:0000256" key="1">
    <source>
        <dbReference type="SAM" id="MobiDB-lite"/>
    </source>
</evidence>
<sequence>MPIFDQGYQHWEGPRRPRSLRWLTITRSGLVAGFRPRSVKLLGLASLAPALLLVIALAVWGLLEQGSSLVSFLIPLLRSLRLPTEVLEDPSLIRLPIWSLAFDRFFRIQNFLWVFLVAAIGPQLISRDLRFNALPLYLSRPLTRFDYVLGKFGMVAVVIGSVTLAPMVLAYVLGVAFSLEASVLTDTFGLLLNATLYCVLIIVIAGLLILAISSLTRNSRYTGLIWIGLWLVSDGVADVLTISVRQPWCHLVSLPKNFEAIRIHLMDADVSWEKLQAVLPQTPPGGGPGGRGRNQGPFGSRPTTLPPEAIEQSEEERAIQALLQVERPDWTQSLATLLGLSAVSALILSTRIRGLDRLK</sequence>
<keyword evidence="2" id="KW-1133">Transmembrane helix</keyword>
<dbReference type="HOGENOM" id="CLU_859829_0_0_0"/>
<feature type="transmembrane region" description="Helical" evidence="2">
    <location>
        <begin position="108"/>
        <end position="126"/>
    </location>
</feature>
<gene>
    <name evidence="3" type="ordered locus">Isop_2112</name>
</gene>
<dbReference type="KEGG" id="ipa:Isop_2112"/>
<dbReference type="GO" id="GO:0140359">
    <property type="term" value="F:ABC-type transporter activity"/>
    <property type="evidence" value="ECO:0007669"/>
    <property type="project" value="InterPro"/>
</dbReference>
<evidence type="ECO:0000313" key="3">
    <source>
        <dbReference type="EMBL" id="ADV62692.1"/>
    </source>
</evidence>
<dbReference type="eggNOG" id="COG1277">
    <property type="taxonomic scope" value="Bacteria"/>
</dbReference>
<dbReference type="Pfam" id="PF12679">
    <property type="entry name" value="ABC2_membrane_2"/>
    <property type="match status" value="1"/>
</dbReference>
<reference evidence="3 4" key="2">
    <citation type="journal article" date="2011" name="Stand. Genomic Sci.">
        <title>Complete genome sequence of Isosphaera pallida type strain (IS1B).</title>
        <authorList>
            <consortium name="US DOE Joint Genome Institute (JGI-PGF)"/>
            <person name="Goker M."/>
            <person name="Cleland D."/>
            <person name="Saunders E."/>
            <person name="Lapidus A."/>
            <person name="Nolan M."/>
            <person name="Lucas S."/>
            <person name="Hammon N."/>
            <person name="Deshpande S."/>
            <person name="Cheng J.F."/>
            <person name="Tapia R."/>
            <person name="Han C."/>
            <person name="Goodwin L."/>
            <person name="Pitluck S."/>
            <person name="Liolios K."/>
            <person name="Pagani I."/>
            <person name="Ivanova N."/>
            <person name="Mavromatis K."/>
            <person name="Pati A."/>
            <person name="Chen A."/>
            <person name="Palaniappan K."/>
            <person name="Land M."/>
            <person name="Hauser L."/>
            <person name="Chang Y.J."/>
            <person name="Jeffries C.D."/>
            <person name="Detter J.C."/>
            <person name="Beck B."/>
            <person name="Woyke T."/>
            <person name="Bristow J."/>
            <person name="Eisen J.A."/>
            <person name="Markowitz V."/>
            <person name="Hugenholtz P."/>
            <person name="Kyrpides N.C."/>
            <person name="Klenk H.P."/>
        </authorList>
    </citation>
    <scope>NUCLEOTIDE SEQUENCE [LARGE SCALE GENOMIC DNA]</scope>
    <source>
        <strain evidence="4">ATCC 43644 / DSM 9630 / IS1B</strain>
    </source>
</reference>
<feature type="transmembrane region" description="Helical" evidence="2">
    <location>
        <begin position="147"/>
        <end position="174"/>
    </location>
</feature>
<reference key="1">
    <citation type="submission" date="2010-11" db="EMBL/GenBank/DDBJ databases">
        <title>The complete sequence of chromosome of Isophaera pallida ATCC 43644.</title>
        <authorList>
            <consortium name="US DOE Joint Genome Institute (JGI-PGF)"/>
            <person name="Lucas S."/>
            <person name="Copeland A."/>
            <person name="Lapidus A."/>
            <person name="Bruce D."/>
            <person name="Goodwin L."/>
            <person name="Pitluck S."/>
            <person name="Kyrpides N."/>
            <person name="Mavromatis K."/>
            <person name="Pagani I."/>
            <person name="Ivanova N."/>
            <person name="Saunders E."/>
            <person name="Brettin T."/>
            <person name="Detter J.C."/>
            <person name="Han C."/>
            <person name="Tapia R."/>
            <person name="Land M."/>
            <person name="Hauser L."/>
            <person name="Markowitz V."/>
            <person name="Cheng J.-F."/>
            <person name="Hugenholtz P."/>
            <person name="Woyke T."/>
            <person name="Wu D."/>
            <person name="Eisen J.A."/>
        </authorList>
    </citation>
    <scope>NUCLEOTIDE SEQUENCE</scope>
    <source>
        <strain>ATCC 43644</strain>
    </source>
</reference>